<sequence length="115" mass="12387">MNATTPPSLVIDVVDTGDTVLFRVRGELDLRTGPRLDRALTPFHARRCELDLTEVPFTDSTGVNLLVRHHRRAAHAGGSLRLVSVTRPVLRVLRLTGTDVLLLPGDGPPAGPAVP</sequence>
<feature type="domain" description="STAS" evidence="3">
    <location>
        <begin position="9"/>
        <end position="97"/>
    </location>
</feature>
<evidence type="ECO:0000313" key="4">
    <source>
        <dbReference type="EMBL" id="XCJ69182.1"/>
    </source>
</evidence>
<protein>
    <recommendedName>
        <fullName evidence="2">Anti-sigma factor antagonist</fullName>
    </recommendedName>
</protein>
<dbReference type="NCBIfam" id="TIGR00377">
    <property type="entry name" value="ant_ant_sig"/>
    <property type="match status" value="1"/>
</dbReference>
<evidence type="ECO:0000256" key="1">
    <source>
        <dbReference type="ARBA" id="ARBA00009013"/>
    </source>
</evidence>
<dbReference type="InterPro" id="IPR036513">
    <property type="entry name" value="STAS_dom_sf"/>
</dbReference>
<dbReference type="PANTHER" id="PTHR33495">
    <property type="entry name" value="ANTI-SIGMA FACTOR ANTAGONIST TM_1081-RELATED-RELATED"/>
    <property type="match status" value="1"/>
</dbReference>
<dbReference type="AlphaFoldDB" id="A0AAU8IMJ9"/>
<dbReference type="GO" id="GO:0043856">
    <property type="term" value="F:anti-sigma factor antagonist activity"/>
    <property type="evidence" value="ECO:0007669"/>
    <property type="project" value="InterPro"/>
</dbReference>
<comment type="similarity">
    <text evidence="1 2">Belongs to the anti-sigma-factor antagonist family.</text>
</comment>
<dbReference type="SUPFAM" id="SSF52091">
    <property type="entry name" value="SpoIIaa-like"/>
    <property type="match status" value="1"/>
</dbReference>
<dbReference type="InterPro" id="IPR058548">
    <property type="entry name" value="MlaB-like_STAS"/>
</dbReference>
<gene>
    <name evidence="4" type="ORF">ABII15_04005</name>
</gene>
<dbReference type="EMBL" id="CP159534">
    <property type="protein sequence ID" value="XCJ69182.1"/>
    <property type="molecule type" value="Genomic_DNA"/>
</dbReference>
<dbReference type="InterPro" id="IPR003658">
    <property type="entry name" value="Anti-sigma_ant"/>
</dbReference>
<organism evidence="4">
    <name type="scientific">Streptomyces tabacisoli</name>
    <dbReference type="NCBI Taxonomy" id="3156398"/>
    <lineage>
        <taxon>Bacteria</taxon>
        <taxon>Bacillati</taxon>
        <taxon>Actinomycetota</taxon>
        <taxon>Actinomycetes</taxon>
        <taxon>Kitasatosporales</taxon>
        <taxon>Streptomycetaceae</taxon>
        <taxon>Streptomyces</taxon>
    </lineage>
</organism>
<proteinExistence type="inferred from homology"/>
<dbReference type="PANTHER" id="PTHR33495:SF2">
    <property type="entry name" value="ANTI-SIGMA FACTOR ANTAGONIST TM_1081-RELATED"/>
    <property type="match status" value="1"/>
</dbReference>
<dbReference type="CDD" id="cd07043">
    <property type="entry name" value="STAS_anti-anti-sigma_factors"/>
    <property type="match status" value="1"/>
</dbReference>
<dbReference type="KEGG" id="stac:ABII15_04005"/>
<name>A0AAU8IMJ9_9ACTN</name>
<evidence type="ECO:0000256" key="2">
    <source>
        <dbReference type="RuleBase" id="RU003749"/>
    </source>
</evidence>
<evidence type="ECO:0000259" key="3">
    <source>
        <dbReference type="PROSITE" id="PS50801"/>
    </source>
</evidence>
<dbReference type="Gene3D" id="3.30.750.24">
    <property type="entry name" value="STAS domain"/>
    <property type="match status" value="1"/>
</dbReference>
<dbReference type="PROSITE" id="PS50801">
    <property type="entry name" value="STAS"/>
    <property type="match status" value="1"/>
</dbReference>
<dbReference type="Pfam" id="PF13466">
    <property type="entry name" value="STAS_2"/>
    <property type="match status" value="1"/>
</dbReference>
<reference evidence="4" key="1">
    <citation type="submission" date="2024-06" db="EMBL/GenBank/DDBJ databases">
        <title>Streptomyces sp. strain HUAS MG91 genome sequences.</title>
        <authorList>
            <person name="Mo P."/>
        </authorList>
    </citation>
    <scope>NUCLEOTIDE SEQUENCE</scope>
    <source>
        <strain evidence="4">HUAS MG91</strain>
    </source>
</reference>
<dbReference type="InterPro" id="IPR002645">
    <property type="entry name" value="STAS_dom"/>
</dbReference>
<dbReference type="RefSeq" id="WP_353940867.1">
    <property type="nucleotide sequence ID" value="NZ_CP159534.1"/>
</dbReference>
<accession>A0AAU8IMJ9</accession>